<feature type="transmembrane region" description="Helical" evidence="1">
    <location>
        <begin position="323"/>
        <end position="347"/>
    </location>
</feature>
<feature type="transmembrane region" description="Helical" evidence="1">
    <location>
        <begin position="12"/>
        <end position="30"/>
    </location>
</feature>
<accession>A0AB39KRE6</accession>
<organism evidence="3">
    <name type="scientific">Caulobacter sp. 73W</name>
    <dbReference type="NCBI Taxonomy" id="3161137"/>
    <lineage>
        <taxon>Bacteria</taxon>
        <taxon>Pseudomonadati</taxon>
        <taxon>Pseudomonadota</taxon>
        <taxon>Alphaproteobacteria</taxon>
        <taxon>Caulobacterales</taxon>
        <taxon>Caulobacteraceae</taxon>
        <taxon>Caulobacter</taxon>
    </lineage>
</organism>
<evidence type="ECO:0000313" key="3">
    <source>
        <dbReference type="EMBL" id="XDO96407.1"/>
    </source>
</evidence>
<dbReference type="PANTHER" id="PTHR31061:SF24">
    <property type="entry name" value="LD22376P"/>
    <property type="match status" value="1"/>
</dbReference>
<feature type="domain" description="Heparan-alpha-glucosaminide N-acetyltransferase catalytic" evidence="2">
    <location>
        <begin position="4"/>
        <end position="151"/>
    </location>
</feature>
<keyword evidence="1" id="KW-0812">Transmembrane</keyword>
<sequence length="356" mass="38096">MAGRLVSLDVLRGLTVAGMILVNSAAYVHYVNGFPAYPALMHSAWAGLTLADWVFPAFLFMVGVSVPMAARGRPPGIGKILARAGRLILVGLLLTNMYWLADLDAYAFRPFGVLQRIGLVYGAVALLFMATGWRTRLGIAGQILILYWPLCLIPSPDGTATDIWARGYDFVAWFDRAVLGDHAYVKGPAGYDPEGILSTLPAVAQGLIGCLVGEWLLKRPDRTGVLALAGAAMTLGGLGWGLVFPVVKDIWTSSYVLLTSGLTLLVLSALHVRLDGRDVGRGWTLATAFGVNAIAAYVLHYLASVVLAADVMKLPYAWAAPAIGGPAAALIPVLIFLALNWAAMAWLQRKGWVIRI</sequence>
<gene>
    <name evidence="3" type="ORF">ABOZ73_16780</name>
</gene>
<keyword evidence="1" id="KW-0472">Membrane</keyword>
<evidence type="ECO:0000259" key="2">
    <source>
        <dbReference type="Pfam" id="PF07786"/>
    </source>
</evidence>
<feature type="transmembrane region" description="Helical" evidence="1">
    <location>
        <begin position="80"/>
        <end position="101"/>
    </location>
</feature>
<feature type="transmembrane region" description="Helical" evidence="1">
    <location>
        <begin position="282"/>
        <end position="303"/>
    </location>
</feature>
<proteinExistence type="predicted"/>
<dbReference type="EMBL" id="CP158375">
    <property type="protein sequence ID" value="XDO96407.1"/>
    <property type="molecule type" value="Genomic_DNA"/>
</dbReference>
<protein>
    <submittedName>
        <fullName evidence="3">Heparan-alpha-glucosaminide N-acetyltransferase domain-containing protein</fullName>
    </submittedName>
</protein>
<name>A0AB39KRE6_9CAUL</name>
<reference evidence="3" key="1">
    <citation type="submission" date="2024-06" db="EMBL/GenBank/DDBJ databases">
        <title>Caulobacter inopinatus, sp. nov.</title>
        <authorList>
            <person name="Donachie S.P."/>
        </authorList>
    </citation>
    <scope>NUCLEOTIDE SEQUENCE</scope>
    <source>
        <strain evidence="3">73W</strain>
    </source>
</reference>
<dbReference type="InterPro" id="IPR012429">
    <property type="entry name" value="HGSNAT_cat"/>
</dbReference>
<dbReference type="RefSeq" id="WP_369059259.1">
    <property type="nucleotide sequence ID" value="NZ_CP158375.1"/>
</dbReference>
<feature type="transmembrane region" description="Helical" evidence="1">
    <location>
        <begin position="196"/>
        <end position="217"/>
    </location>
</feature>
<feature type="transmembrane region" description="Helical" evidence="1">
    <location>
        <begin position="50"/>
        <end position="68"/>
    </location>
</feature>
<dbReference type="Pfam" id="PF07786">
    <property type="entry name" value="HGSNAT_cat"/>
    <property type="match status" value="1"/>
</dbReference>
<dbReference type="PANTHER" id="PTHR31061">
    <property type="entry name" value="LD22376P"/>
    <property type="match status" value="1"/>
</dbReference>
<evidence type="ECO:0000256" key="1">
    <source>
        <dbReference type="SAM" id="Phobius"/>
    </source>
</evidence>
<feature type="transmembrane region" description="Helical" evidence="1">
    <location>
        <begin position="113"/>
        <end position="130"/>
    </location>
</feature>
<dbReference type="AlphaFoldDB" id="A0AB39KRE6"/>
<feature type="transmembrane region" description="Helical" evidence="1">
    <location>
        <begin position="250"/>
        <end position="270"/>
    </location>
</feature>
<feature type="transmembrane region" description="Helical" evidence="1">
    <location>
        <begin position="224"/>
        <end position="244"/>
    </location>
</feature>
<feature type="transmembrane region" description="Helical" evidence="1">
    <location>
        <begin position="137"/>
        <end position="155"/>
    </location>
</feature>
<keyword evidence="1" id="KW-1133">Transmembrane helix</keyword>